<keyword evidence="3" id="KW-1185">Reference proteome</keyword>
<name>A0A8J2JRG0_9HEXA</name>
<evidence type="ECO:0000313" key="3">
    <source>
        <dbReference type="Proteomes" id="UP000708208"/>
    </source>
</evidence>
<evidence type="ECO:0000256" key="1">
    <source>
        <dbReference type="SAM" id="MobiDB-lite"/>
    </source>
</evidence>
<protein>
    <submittedName>
        <fullName evidence="2">Uncharacterized protein</fullName>
    </submittedName>
</protein>
<sequence>NQSQGKHERHRGSPDSHTITSVDSGSDAGLGRLYRRAWDSLAATGGPSTTSTTLTADKSRRTKDTLDFRSRLSSIEGMRGDGEIIVQDALPRKHHHHHHGMNHQLHTDSTSIDWSRSVRSHRSRY</sequence>
<feature type="non-terminal residue" evidence="2">
    <location>
        <position position="1"/>
    </location>
</feature>
<feature type="region of interest" description="Disordered" evidence="1">
    <location>
        <begin position="42"/>
        <end position="62"/>
    </location>
</feature>
<dbReference type="AlphaFoldDB" id="A0A8J2JRG0"/>
<dbReference type="Proteomes" id="UP000708208">
    <property type="component" value="Unassembled WGS sequence"/>
</dbReference>
<comment type="caution">
    <text evidence="2">The sequence shown here is derived from an EMBL/GenBank/DDBJ whole genome shotgun (WGS) entry which is preliminary data.</text>
</comment>
<gene>
    <name evidence="2" type="ORF">AFUS01_LOCUS13351</name>
</gene>
<feature type="compositionally biased region" description="Polar residues" evidence="1">
    <location>
        <begin position="15"/>
        <end position="24"/>
    </location>
</feature>
<organism evidence="2 3">
    <name type="scientific">Allacma fusca</name>
    <dbReference type="NCBI Taxonomy" id="39272"/>
    <lineage>
        <taxon>Eukaryota</taxon>
        <taxon>Metazoa</taxon>
        <taxon>Ecdysozoa</taxon>
        <taxon>Arthropoda</taxon>
        <taxon>Hexapoda</taxon>
        <taxon>Collembola</taxon>
        <taxon>Symphypleona</taxon>
        <taxon>Sminthuridae</taxon>
        <taxon>Allacma</taxon>
    </lineage>
</organism>
<accession>A0A8J2JRG0</accession>
<feature type="compositionally biased region" description="Basic residues" evidence="1">
    <location>
        <begin position="92"/>
        <end position="101"/>
    </location>
</feature>
<evidence type="ECO:0000313" key="2">
    <source>
        <dbReference type="EMBL" id="CAG7724318.1"/>
    </source>
</evidence>
<dbReference type="EMBL" id="CAJVCH010108343">
    <property type="protein sequence ID" value="CAG7724318.1"/>
    <property type="molecule type" value="Genomic_DNA"/>
</dbReference>
<feature type="compositionally biased region" description="Low complexity" evidence="1">
    <location>
        <begin position="42"/>
        <end position="56"/>
    </location>
</feature>
<reference evidence="2" key="1">
    <citation type="submission" date="2021-06" db="EMBL/GenBank/DDBJ databases">
        <authorList>
            <person name="Hodson N. C."/>
            <person name="Mongue J. A."/>
            <person name="Jaron S. K."/>
        </authorList>
    </citation>
    <scope>NUCLEOTIDE SEQUENCE</scope>
</reference>
<feature type="region of interest" description="Disordered" evidence="1">
    <location>
        <begin position="88"/>
        <end position="125"/>
    </location>
</feature>
<feature type="region of interest" description="Disordered" evidence="1">
    <location>
        <begin position="1"/>
        <end position="28"/>
    </location>
</feature>
<proteinExistence type="predicted"/>